<organism evidence="13 14">
    <name type="scientific">Frankliniella fusca</name>
    <dbReference type="NCBI Taxonomy" id="407009"/>
    <lineage>
        <taxon>Eukaryota</taxon>
        <taxon>Metazoa</taxon>
        <taxon>Ecdysozoa</taxon>
        <taxon>Arthropoda</taxon>
        <taxon>Hexapoda</taxon>
        <taxon>Insecta</taxon>
        <taxon>Pterygota</taxon>
        <taxon>Neoptera</taxon>
        <taxon>Paraneoptera</taxon>
        <taxon>Thysanoptera</taxon>
        <taxon>Terebrantia</taxon>
        <taxon>Thripoidea</taxon>
        <taxon>Thripidae</taxon>
        <taxon>Frankliniella</taxon>
    </lineage>
</organism>
<keyword evidence="4 12" id="KW-0812">Transmembrane</keyword>
<evidence type="ECO:0000256" key="1">
    <source>
        <dbReference type="ARBA" id="ARBA00004389"/>
    </source>
</evidence>
<dbReference type="Gene3D" id="1.10.10.10">
    <property type="entry name" value="Winged helix-like DNA-binding domain superfamily/Winged helix DNA-binding domain"/>
    <property type="match status" value="1"/>
</dbReference>
<evidence type="ECO:0000256" key="2">
    <source>
        <dbReference type="ARBA" id="ARBA00009829"/>
    </source>
</evidence>
<keyword evidence="6" id="KW-0256">Endoplasmic reticulum</keyword>
<keyword evidence="14" id="KW-1185">Reference proteome</keyword>
<evidence type="ECO:0000256" key="8">
    <source>
        <dbReference type="ARBA" id="ARBA00023136"/>
    </source>
</evidence>
<evidence type="ECO:0000256" key="10">
    <source>
        <dbReference type="ARBA" id="ARBA00049687"/>
    </source>
</evidence>
<dbReference type="PANTHER" id="PTHR48176:SF1">
    <property type="entry name" value="DDRGK DOMAIN-CONTAINING PROTEIN 1"/>
    <property type="match status" value="1"/>
</dbReference>
<reference evidence="13" key="2">
    <citation type="journal article" date="2023" name="BMC Genomics">
        <title>Pest status, molecular evolution, and epigenetic factors derived from the genome assembly of Frankliniella fusca, a thysanopteran phytovirus vector.</title>
        <authorList>
            <person name="Catto M.A."/>
            <person name="Labadie P.E."/>
            <person name="Jacobson A.L."/>
            <person name="Kennedy G.G."/>
            <person name="Srinivasan R."/>
            <person name="Hunt B.G."/>
        </authorList>
    </citation>
    <scope>NUCLEOTIDE SEQUENCE</scope>
    <source>
        <strain evidence="13">PL_HMW_Pooled</strain>
    </source>
</reference>
<dbReference type="GO" id="GO:0044389">
    <property type="term" value="F:ubiquitin-like protein ligase binding"/>
    <property type="evidence" value="ECO:0007669"/>
    <property type="project" value="TreeGrafter"/>
</dbReference>
<dbReference type="Proteomes" id="UP001219518">
    <property type="component" value="Unassembled WGS sequence"/>
</dbReference>
<evidence type="ECO:0000256" key="6">
    <source>
        <dbReference type="ARBA" id="ARBA00022824"/>
    </source>
</evidence>
<keyword evidence="5" id="KW-0833">Ubl conjugation pathway</keyword>
<evidence type="ECO:0000256" key="3">
    <source>
        <dbReference type="ARBA" id="ARBA00018218"/>
    </source>
</evidence>
<evidence type="ECO:0000256" key="11">
    <source>
        <dbReference type="SAM" id="MobiDB-lite"/>
    </source>
</evidence>
<accession>A0AAE1HE94</accession>
<comment type="function">
    <text evidence="9">Substrate adapter for ufmylation, the covalent attachment of the ubiquitin-like modifier UFM1 to substrate proteins. Required for ufmylation of Atg9; protects the nervous system during aging, possibly by stabilizing Atg9 and supporting its function.</text>
</comment>
<dbReference type="InterPro" id="IPR036388">
    <property type="entry name" value="WH-like_DNA-bd_sf"/>
</dbReference>
<comment type="subcellular location">
    <subcellularLocation>
        <location evidence="1">Endoplasmic reticulum membrane</location>
        <topology evidence="1">Single-pass membrane protein</topology>
    </subcellularLocation>
</comment>
<dbReference type="SUPFAM" id="SSF46785">
    <property type="entry name" value="Winged helix' DNA-binding domain"/>
    <property type="match status" value="1"/>
</dbReference>
<name>A0AAE1HE94_9NEOP</name>
<feature type="region of interest" description="Disordered" evidence="11">
    <location>
        <begin position="109"/>
        <end position="160"/>
    </location>
</feature>
<comment type="subunit">
    <text evidence="10">Interacts with Atg9; the interaction is transient.</text>
</comment>
<proteinExistence type="inferred from homology"/>
<comment type="caution">
    <text evidence="13">The sequence shown here is derived from an EMBL/GenBank/DDBJ whole genome shotgun (WGS) entry which is preliminary data.</text>
</comment>
<protein>
    <recommendedName>
        <fullName evidence="3">DDRGK domain-containing protein 1</fullName>
    </recommendedName>
</protein>
<dbReference type="InterPro" id="IPR036390">
    <property type="entry name" value="WH_DNA-bd_sf"/>
</dbReference>
<keyword evidence="7 12" id="KW-1133">Transmembrane helix</keyword>
<evidence type="ECO:0000256" key="5">
    <source>
        <dbReference type="ARBA" id="ARBA00022786"/>
    </source>
</evidence>
<dbReference type="FunFam" id="1.10.10.10:FF:000143">
    <property type="entry name" value="DDRGK domain-containing protein 1"/>
    <property type="match status" value="1"/>
</dbReference>
<evidence type="ECO:0000256" key="4">
    <source>
        <dbReference type="ARBA" id="ARBA00022692"/>
    </source>
</evidence>
<feature type="region of interest" description="Disordered" evidence="11">
    <location>
        <begin position="30"/>
        <end position="93"/>
    </location>
</feature>
<dbReference type="InterPro" id="IPR050899">
    <property type="entry name" value="DDRGK_domain-containing"/>
</dbReference>
<dbReference type="GO" id="GO:0005789">
    <property type="term" value="C:endoplasmic reticulum membrane"/>
    <property type="evidence" value="ECO:0007669"/>
    <property type="project" value="UniProtKB-SubCell"/>
</dbReference>
<dbReference type="Pfam" id="PF09756">
    <property type="entry name" value="DDRGK"/>
    <property type="match status" value="1"/>
</dbReference>
<evidence type="ECO:0000313" key="13">
    <source>
        <dbReference type="EMBL" id="KAK3919603.1"/>
    </source>
</evidence>
<comment type="similarity">
    <text evidence="2">Belongs to the DDRGK1 family.</text>
</comment>
<feature type="transmembrane region" description="Helical" evidence="12">
    <location>
        <begin position="6"/>
        <end position="24"/>
    </location>
</feature>
<keyword evidence="8 12" id="KW-0472">Membrane</keyword>
<evidence type="ECO:0000256" key="7">
    <source>
        <dbReference type="ARBA" id="ARBA00022989"/>
    </source>
</evidence>
<gene>
    <name evidence="13" type="ORF">KUF71_008730</name>
</gene>
<evidence type="ECO:0000256" key="9">
    <source>
        <dbReference type="ARBA" id="ARBA00049608"/>
    </source>
</evidence>
<dbReference type="InterPro" id="IPR019153">
    <property type="entry name" value="DDRGK_dom-contain"/>
</dbReference>
<sequence length="290" mass="32866">MDPVTVSILGIIFIVCAIVGLLLYQKKSAQKAPRERAVPQPRAQAGPGPRRAQVARGIRQRNRAQAAAQHDSTGESEEDGPDPSDKIDLPEGKVGAKKLAKLQAKAERKAQIEAEQQEREDKKKRQQAQEEERLKEREKEVEEEKRREEAERKAREEQEKKEYEEYLKMKAAFSVEEEGFEEGEGEGEGNLLQEFVKFIKDNKVVVLEDLASHFRLKTQNVIDRIQDLQNDGILTGVIDDRGKFIYISQDELESVAKFVKQRGRVSITDLAESSNQLINLNPTSKVEVCS</sequence>
<dbReference type="AlphaFoldDB" id="A0AAE1HE94"/>
<dbReference type="SMART" id="SM01128">
    <property type="entry name" value="DDRGK"/>
    <property type="match status" value="1"/>
</dbReference>
<evidence type="ECO:0000313" key="14">
    <source>
        <dbReference type="Proteomes" id="UP001219518"/>
    </source>
</evidence>
<dbReference type="EMBL" id="JAHWGI010000979">
    <property type="protein sequence ID" value="KAK3919603.1"/>
    <property type="molecule type" value="Genomic_DNA"/>
</dbReference>
<reference evidence="13" key="1">
    <citation type="submission" date="2021-07" db="EMBL/GenBank/DDBJ databases">
        <authorList>
            <person name="Catto M.A."/>
            <person name="Jacobson A."/>
            <person name="Kennedy G."/>
            <person name="Labadie P."/>
            <person name="Hunt B.G."/>
            <person name="Srinivasan R."/>
        </authorList>
    </citation>
    <scope>NUCLEOTIDE SEQUENCE</scope>
    <source>
        <strain evidence="13">PL_HMW_Pooled</strain>
        <tissue evidence="13">Head</tissue>
    </source>
</reference>
<evidence type="ECO:0000256" key="12">
    <source>
        <dbReference type="SAM" id="Phobius"/>
    </source>
</evidence>
<dbReference type="PANTHER" id="PTHR48176">
    <property type="entry name" value="DDRGK DOMAIN-CONTAINING PROTEIN 1"/>
    <property type="match status" value="1"/>
</dbReference>